<evidence type="ECO:0000256" key="2">
    <source>
        <dbReference type="SAM" id="SignalP"/>
    </source>
</evidence>
<proteinExistence type="predicted"/>
<keyword evidence="4" id="KW-1185">Reference proteome</keyword>
<feature type="chain" id="PRO_5025693352" evidence="2">
    <location>
        <begin position="16"/>
        <end position="103"/>
    </location>
</feature>
<feature type="region of interest" description="Disordered" evidence="1">
    <location>
        <begin position="24"/>
        <end position="63"/>
    </location>
</feature>
<evidence type="ECO:0000256" key="1">
    <source>
        <dbReference type="SAM" id="MobiDB-lite"/>
    </source>
</evidence>
<dbReference type="AlphaFoldDB" id="A0A6A6TVD7"/>
<name>A0A6A6TVD7_9PEZI</name>
<protein>
    <submittedName>
        <fullName evidence="3">Uncharacterized protein</fullName>
    </submittedName>
</protein>
<feature type="signal peptide" evidence="2">
    <location>
        <begin position="1"/>
        <end position="15"/>
    </location>
</feature>
<gene>
    <name evidence="3" type="ORF">BT63DRAFT_460340</name>
</gene>
<evidence type="ECO:0000313" key="4">
    <source>
        <dbReference type="Proteomes" id="UP000799302"/>
    </source>
</evidence>
<sequence length="103" mass="10657">MHFIIIPTLISCVVALPQSPVALSPSVPKTPTITTPIAKTNTIPRNKSIPESEDSWPSLSSALAQATPNAQGTKCVSINNGNGRMCIIDNGVTGGSGVHEGHN</sequence>
<dbReference type="Proteomes" id="UP000799302">
    <property type="component" value="Unassembled WGS sequence"/>
</dbReference>
<evidence type="ECO:0000313" key="3">
    <source>
        <dbReference type="EMBL" id="KAF2664039.1"/>
    </source>
</evidence>
<reference evidence="3" key="1">
    <citation type="journal article" date="2020" name="Stud. Mycol.">
        <title>101 Dothideomycetes genomes: a test case for predicting lifestyles and emergence of pathogens.</title>
        <authorList>
            <person name="Haridas S."/>
            <person name="Albert R."/>
            <person name="Binder M."/>
            <person name="Bloem J."/>
            <person name="Labutti K."/>
            <person name="Salamov A."/>
            <person name="Andreopoulos B."/>
            <person name="Baker S."/>
            <person name="Barry K."/>
            <person name="Bills G."/>
            <person name="Bluhm B."/>
            <person name="Cannon C."/>
            <person name="Castanera R."/>
            <person name="Culley D."/>
            <person name="Daum C."/>
            <person name="Ezra D."/>
            <person name="Gonzalez J."/>
            <person name="Henrissat B."/>
            <person name="Kuo A."/>
            <person name="Liang C."/>
            <person name="Lipzen A."/>
            <person name="Lutzoni F."/>
            <person name="Magnuson J."/>
            <person name="Mondo S."/>
            <person name="Nolan M."/>
            <person name="Ohm R."/>
            <person name="Pangilinan J."/>
            <person name="Park H.-J."/>
            <person name="Ramirez L."/>
            <person name="Alfaro M."/>
            <person name="Sun H."/>
            <person name="Tritt A."/>
            <person name="Yoshinaga Y."/>
            <person name="Zwiers L.-H."/>
            <person name="Turgeon B."/>
            <person name="Goodwin S."/>
            <person name="Spatafora J."/>
            <person name="Crous P."/>
            <person name="Grigoriev I."/>
        </authorList>
    </citation>
    <scope>NUCLEOTIDE SEQUENCE</scope>
    <source>
        <strain evidence="3">CBS 115976</strain>
    </source>
</reference>
<organism evidence="3 4">
    <name type="scientific">Microthyrium microscopicum</name>
    <dbReference type="NCBI Taxonomy" id="703497"/>
    <lineage>
        <taxon>Eukaryota</taxon>
        <taxon>Fungi</taxon>
        <taxon>Dikarya</taxon>
        <taxon>Ascomycota</taxon>
        <taxon>Pezizomycotina</taxon>
        <taxon>Dothideomycetes</taxon>
        <taxon>Dothideomycetes incertae sedis</taxon>
        <taxon>Microthyriales</taxon>
        <taxon>Microthyriaceae</taxon>
        <taxon>Microthyrium</taxon>
    </lineage>
</organism>
<feature type="compositionally biased region" description="Low complexity" evidence="1">
    <location>
        <begin position="29"/>
        <end position="44"/>
    </location>
</feature>
<keyword evidence="2" id="KW-0732">Signal</keyword>
<accession>A0A6A6TVD7</accession>
<dbReference type="EMBL" id="MU004243">
    <property type="protein sequence ID" value="KAF2664039.1"/>
    <property type="molecule type" value="Genomic_DNA"/>
</dbReference>